<comment type="similarity">
    <text evidence="1">Belongs to the thioesterase family.</text>
</comment>
<dbReference type="GO" id="GO:0008610">
    <property type="term" value="P:lipid biosynthetic process"/>
    <property type="evidence" value="ECO:0007669"/>
    <property type="project" value="TreeGrafter"/>
</dbReference>
<sequence length="260" mass="27757">MIVNTPGTATWLRRFGTAAGPRQHLVCFPHAGGAASGFSGWRRGLPADVELLAVRYPGREDRITEPFMADMDAMAAAISADLAPLLDRGLVLFGHSMGAALAFEVALLLERRHGRGPDLVVVSGRGGPGTGGRELPEDDDESVVAFARSLDHANAAVYDNEDLRPLLLPALRADLRVIRNHTPRPGRTVRSPLAIYVGDRDPDVTVPEAHAWSRASTGASSLKVFPGGHFYLAESEASVLADLSARLRDVRADSAVRQGS</sequence>
<dbReference type="AlphaFoldDB" id="A0A426SDL7"/>
<dbReference type="Pfam" id="PF00975">
    <property type="entry name" value="Thioesterase"/>
    <property type="match status" value="1"/>
</dbReference>
<accession>A0A426SDL7</accession>
<dbReference type="Gene3D" id="3.40.50.1820">
    <property type="entry name" value="alpha/beta hydrolase"/>
    <property type="match status" value="1"/>
</dbReference>
<gene>
    <name evidence="3" type="ORF">CQW44_06435</name>
</gene>
<dbReference type="InterPro" id="IPR012223">
    <property type="entry name" value="TEII"/>
</dbReference>
<evidence type="ECO:0000259" key="2">
    <source>
        <dbReference type="Pfam" id="PF00975"/>
    </source>
</evidence>
<dbReference type="PANTHER" id="PTHR11487:SF0">
    <property type="entry name" value="S-ACYL FATTY ACID SYNTHASE THIOESTERASE, MEDIUM CHAIN"/>
    <property type="match status" value="1"/>
</dbReference>
<reference evidence="3 4" key="1">
    <citation type="submission" date="2017-10" db="EMBL/GenBank/DDBJ databases">
        <title>Draft genome of actinobacteria isolated from guarana (Paullinia cupana (Mart.) Ducke.</title>
        <authorList>
            <person name="Siqueira K.A."/>
            <person name="Liotti R.G."/>
            <person name="Mendes T.A."/>
            <person name="Soares M.A."/>
        </authorList>
    </citation>
    <scope>NUCLEOTIDE SEQUENCE [LARGE SCALE GENOMIC DNA]</scope>
    <source>
        <strain evidence="3 4">199</strain>
    </source>
</reference>
<comment type="caution">
    <text evidence="3">The sequence shown here is derived from an EMBL/GenBank/DDBJ whole genome shotgun (WGS) entry which is preliminary data.</text>
</comment>
<proteinExistence type="inferred from homology"/>
<organism evidence="3 4">
    <name type="scientific">Streptomyces griseofuscus</name>
    <dbReference type="NCBI Taxonomy" id="146922"/>
    <lineage>
        <taxon>Bacteria</taxon>
        <taxon>Bacillati</taxon>
        <taxon>Actinomycetota</taxon>
        <taxon>Actinomycetes</taxon>
        <taxon>Kitasatosporales</taxon>
        <taxon>Streptomycetaceae</taxon>
        <taxon>Streptomyces</taxon>
    </lineage>
</organism>
<feature type="domain" description="Thioesterase" evidence="2">
    <location>
        <begin position="24"/>
        <end position="243"/>
    </location>
</feature>
<keyword evidence="4" id="KW-1185">Reference proteome</keyword>
<dbReference type="InterPro" id="IPR029058">
    <property type="entry name" value="AB_hydrolase_fold"/>
</dbReference>
<evidence type="ECO:0000313" key="3">
    <source>
        <dbReference type="EMBL" id="RRQ88758.1"/>
    </source>
</evidence>
<evidence type="ECO:0000256" key="1">
    <source>
        <dbReference type="ARBA" id="ARBA00007169"/>
    </source>
</evidence>
<dbReference type="SUPFAM" id="SSF53474">
    <property type="entry name" value="alpha/beta-Hydrolases"/>
    <property type="match status" value="1"/>
</dbReference>
<dbReference type="RefSeq" id="WP_125210114.1">
    <property type="nucleotide sequence ID" value="NZ_PDER01000011.1"/>
</dbReference>
<dbReference type="Proteomes" id="UP000276379">
    <property type="component" value="Unassembled WGS sequence"/>
</dbReference>
<name>A0A426SDL7_9ACTN</name>
<dbReference type="PANTHER" id="PTHR11487">
    <property type="entry name" value="THIOESTERASE"/>
    <property type="match status" value="1"/>
</dbReference>
<evidence type="ECO:0000313" key="4">
    <source>
        <dbReference type="Proteomes" id="UP000276379"/>
    </source>
</evidence>
<dbReference type="InterPro" id="IPR001031">
    <property type="entry name" value="Thioesterase"/>
</dbReference>
<protein>
    <submittedName>
        <fullName evidence="3">Thioesterase</fullName>
    </submittedName>
</protein>
<dbReference type="EMBL" id="PDES01000002">
    <property type="protein sequence ID" value="RRQ88758.1"/>
    <property type="molecule type" value="Genomic_DNA"/>
</dbReference>